<name>A0A556CPY2_BREAU</name>
<dbReference type="GO" id="GO:0008453">
    <property type="term" value="F:alanine-glyoxylate transaminase activity"/>
    <property type="evidence" value="ECO:0007669"/>
    <property type="project" value="TreeGrafter"/>
</dbReference>
<dbReference type="PIRSF" id="PIRSF000525">
    <property type="entry name" value="SerC"/>
    <property type="match status" value="1"/>
</dbReference>
<dbReference type="GO" id="GO:0006564">
    <property type="term" value="P:L-serine biosynthetic process"/>
    <property type="evidence" value="ECO:0007669"/>
    <property type="project" value="UniProtKB-UniRule"/>
</dbReference>
<feature type="binding site" evidence="13">
    <location>
        <position position="47"/>
    </location>
    <ligand>
        <name>L-glutamate</name>
        <dbReference type="ChEBI" id="CHEBI:29985"/>
    </ligand>
</feature>
<evidence type="ECO:0000313" key="15">
    <source>
        <dbReference type="EMBL" id="TSI19501.1"/>
    </source>
</evidence>
<reference evidence="15 16" key="1">
    <citation type="submission" date="2019-07" db="EMBL/GenBank/DDBJ databases">
        <title>Draft genome sequence of Brevibacterium aurantiacum XU54 isolated from Xinjiang China.</title>
        <authorList>
            <person name="Xu X."/>
        </authorList>
    </citation>
    <scope>NUCLEOTIDE SEQUENCE [LARGE SCALE GENOMIC DNA]</scope>
    <source>
        <strain evidence="15 16">XU54</strain>
    </source>
</reference>
<comment type="caution">
    <text evidence="13">Lacks conserved residue(s) required for the propagation of feature annotation.</text>
</comment>
<comment type="subcellular location">
    <subcellularLocation>
        <location evidence="13">Cytoplasm</location>
    </subcellularLocation>
</comment>
<sequence length="385" mass="40893">MTATNITIPDELLPADGRFGAGPARIRKAQIEALNSAAADVLGTSHRQAPVKKLVGRIRAGLAELFNLPSGYEVVLGNGGSTAFWDVAAFGLVRERAAHATFGEFGQKFAKATDEAPHLQDSLILKAEPGTSAIPSPGSFAKTAGTSDATADVYAWPHNETSTGVATTITRPEDIDEDALVVIDATSGAGGLPVDITATDVYYFAPQKNMGSDGGLWVAIMSPKAIARAQEIKDSGRWIPASLDLVTAIENSRKDQTYNTPAVTTLVLLAEQIEWINGNGGLEWATARTRETSGFVYDWADAAEVAHPFVENPEDRSAVVTTIDFDDSVDAALVASVLRNNGIVDVEPYRKLGRNQLRIATFVSVDPEDVKALLASIDFVIDALA</sequence>
<evidence type="ECO:0000256" key="9">
    <source>
        <dbReference type="ARBA" id="ARBA00023096"/>
    </source>
</evidence>
<accession>A0A556CPY2</accession>
<dbReference type="InterPro" id="IPR015422">
    <property type="entry name" value="PyrdxlP-dep_Trfase_small"/>
</dbReference>
<keyword evidence="8 13" id="KW-0663">Pyridoxal phosphate</keyword>
<dbReference type="AlphaFoldDB" id="A0A556CPY2"/>
<dbReference type="UniPathway" id="UPA00135">
    <property type="reaction ID" value="UER00197"/>
</dbReference>
<gene>
    <name evidence="13" type="primary">serC</name>
    <name evidence="15" type="ORF">FO013_00585</name>
</gene>
<comment type="catalytic activity">
    <reaction evidence="11 13">
        <text>4-(phosphooxy)-L-threonine + 2-oxoglutarate = (R)-3-hydroxy-2-oxo-4-phosphooxybutanoate + L-glutamate</text>
        <dbReference type="Rhea" id="RHEA:16573"/>
        <dbReference type="ChEBI" id="CHEBI:16810"/>
        <dbReference type="ChEBI" id="CHEBI:29985"/>
        <dbReference type="ChEBI" id="CHEBI:58452"/>
        <dbReference type="ChEBI" id="CHEBI:58538"/>
        <dbReference type="EC" id="2.6.1.52"/>
    </reaction>
</comment>
<feature type="modified residue" description="N6-(pyridoxal phosphate)lysine" evidence="13">
    <location>
        <position position="208"/>
    </location>
</feature>
<dbReference type="GO" id="GO:0004760">
    <property type="term" value="F:L-serine-pyruvate transaminase activity"/>
    <property type="evidence" value="ECO:0007669"/>
    <property type="project" value="TreeGrafter"/>
</dbReference>
<feature type="domain" description="Aminotransferase class V" evidence="14">
    <location>
        <begin position="151"/>
        <end position="343"/>
    </location>
</feature>
<keyword evidence="7 13" id="KW-0808">Transferase</keyword>
<dbReference type="EMBL" id="VLTK01000001">
    <property type="protein sequence ID" value="TSI19501.1"/>
    <property type="molecule type" value="Genomic_DNA"/>
</dbReference>
<keyword evidence="9 13" id="KW-0664">Pyridoxine biosynthesis</keyword>
<comment type="pathway">
    <text evidence="2 13">Amino-acid biosynthesis; L-serine biosynthesis; L-serine from 3-phospho-D-glycerate: step 2/3.</text>
</comment>
<dbReference type="NCBIfam" id="TIGR01366">
    <property type="entry name" value="serC_3"/>
    <property type="match status" value="1"/>
</dbReference>
<keyword evidence="6 13" id="KW-0028">Amino-acid biosynthesis</keyword>
<dbReference type="GO" id="GO:0005737">
    <property type="term" value="C:cytoplasm"/>
    <property type="evidence" value="ECO:0007669"/>
    <property type="project" value="UniProtKB-SubCell"/>
</dbReference>
<dbReference type="GO" id="GO:0008615">
    <property type="term" value="P:pyridoxine biosynthetic process"/>
    <property type="evidence" value="ECO:0007669"/>
    <property type="project" value="UniProtKB-UniRule"/>
</dbReference>
<proteinExistence type="inferred from homology"/>
<comment type="subunit">
    <text evidence="13">Homodimer.</text>
</comment>
<keyword evidence="16" id="KW-1185">Reference proteome</keyword>
<dbReference type="OrthoDB" id="975012at2"/>
<comment type="pathway">
    <text evidence="13">Cofactor biosynthesis; pyridoxine 5'-phosphate biosynthesis; pyridoxine 5'-phosphate from D-erythrose 4-phosphate: step 3/5.</text>
</comment>
<keyword evidence="10 13" id="KW-0718">Serine biosynthesis</keyword>
<evidence type="ECO:0000256" key="3">
    <source>
        <dbReference type="ARBA" id="ARBA00006904"/>
    </source>
</evidence>
<keyword evidence="5 13" id="KW-0032">Aminotransferase</keyword>
<evidence type="ECO:0000256" key="7">
    <source>
        <dbReference type="ARBA" id="ARBA00022679"/>
    </source>
</evidence>
<dbReference type="Gene3D" id="3.90.1150.10">
    <property type="entry name" value="Aspartate Aminotransferase, domain 1"/>
    <property type="match status" value="1"/>
</dbReference>
<dbReference type="EC" id="2.6.1.52" evidence="13"/>
<dbReference type="Pfam" id="PF00266">
    <property type="entry name" value="Aminotran_5"/>
    <property type="match status" value="1"/>
</dbReference>
<dbReference type="Proteomes" id="UP000316406">
    <property type="component" value="Unassembled WGS sequence"/>
</dbReference>
<feature type="binding site" evidence="13">
    <location>
        <position position="207"/>
    </location>
    <ligand>
        <name>pyridoxal 5'-phosphate</name>
        <dbReference type="ChEBI" id="CHEBI:597326"/>
    </ligand>
</feature>
<feature type="binding site" evidence="13">
    <location>
        <position position="184"/>
    </location>
    <ligand>
        <name>pyridoxal 5'-phosphate</name>
        <dbReference type="ChEBI" id="CHEBI:597326"/>
    </ligand>
</feature>
<dbReference type="GO" id="GO:0004648">
    <property type="term" value="F:O-phospho-L-serine:2-oxoglutarate aminotransferase activity"/>
    <property type="evidence" value="ECO:0007669"/>
    <property type="project" value="UniProtKB-UniRule"/>
</dbReference>
<dbReference type="HAMAP" id="MF_00160">
    <property type="entry name" value="SerC_aminotrans_5"/>
    <property type="match status" value="1"/>
</dbReference>
<protein>
    <recommendedName>
        <fullName evidence="13">Phosphoserine aminotransferase</fullName>
        <ecNumber evidence="13">2.6.1.52</ecNumber>
    </recommendedName>
    <alternativeName>
        <fullName evidence="13">Phosphohydroxythreonine aminotransferase</fullName>
        <shortName evidence="13">PSAT</shortName>
    </alternativeName>
</protein>
<feature type="binding site" evidence="13">
    <location>
        <position position="161"/>
    </location>
    <ligand>
        <name>pyridoxal 5'-phosphate</name>
        <dbReference type="ChEBI" id="CHEBI:597326"/>
    </ligand>
</feature>
<dbReference type="GO" id="GO:0019265">
    <property type="term" value="P:glycine biosynthetic process, by transamination of glyoxylate"/>
    <property type="evidence" value="ECO:0007669"/>
    <property type="project" value="TreeGrafter"/>
</dbReference>
<evidence type="ECO:0000256" key="1">
    <source>
        <dbReference type="ARBA" id="ARBA00003483"/>
    </source>
</evidence>
<evidence type="ECO:0000256" key="10">
    <source>
        <dbReference type="ARBA" id="ARBA00023299"/>
    </source>
</evidence>
<evidence type="ECO:0000256" key="8">
    <source>
        <dbReference type="ARBA" id="ARBA00022898"/>
    </source>
</evidence>
<dbReference type="InterPro" id="IPR015424">
    <property type="entry name" value="PyrdxlP-dep_Trfase"/>
</dbReference>
<evidence type="ECO:0000256" key="12">
    <source>
        <dbReference type="ARBA" id="ARBA00049007"/>
    </source>
</evidence>
<dbReference type="InterPro" id="IPR022278">
    <property type="entry name" value="Pser_aminoTfrase"/>
</dbReference>
<evidence type="ECO:0000256" key="13">
    <source>
        <dbReference type="HAMAP-Rule" id="MF_00160"/>
    </source>
</evidence>
<dbReference type="Gene3D" id="3.40.640.10">
    <property type="entry name" value="Type I PLP-dependent aspartate aminotransferase-like (Major domain)"/>
    <property type="match status" value="1"/>
</dbReference>
<dbReference type="GO" id="GO:0030170">
    <property type="term" value="F:pyridoxal phosphate binding"/>
    <property type="evidence" value="ECO:0007669"/>
    <property type="project" value="UniProtKB-UniRule"/>
</dbReference>
<dbReference type="SUPFAM" id="SSF53383">
    <property type="entry name" value="PLP-dependent transferases"/>
    <property type="match status" value="1"/>
</dbReference>
<organism evidence="15 16">
    <name type="scientific">Brevibacterium aurantiacum</name>
    <dbReference type="NCBI Taxonomy" id="273384"/>
    <lineage>
        <taxon>Bacteria</taxon>
        <taxon>Bacillati</taxon>
        <taxon>Actinomycetota</taxon>
        <taxon>Actinomycetes</taxon>
        <taxon>Micrococcales</taxon>
        <taxon>Brevibacteriaceae</taxon>
        <taxon>Brevibacterium</taxon>
    </lineage>
</organism>
<evidence type="ECO:0000259" key="14">
    <source>
        <dbReference type="Pfam" id="PF00266"/>
    </source>
</evidence>
<dbReference type="PANTHER" id="PTHR21152:SF40">
    <property type="entry name" value="ALANINE--GLYOXYLATE AMINOTRANSFERASE"/>
    <property type="match status" value="1"/>
</dbReference>
<evidence type="ECO:0000256" key="2">
    <source>
        <dbReference type="ARBA" id="ARBA00005099"/>
    </source>
</evidence>
<evidence type="ECO:0000256" key="11">
    <source>
        <dbReference type="ARBA" id="ARBA00047630"/>
    </source>
</evidence>
<dbReference type="InterPro" id="IPR000192">
    <property type="entry name" value="Aminotrans_V_dom"/>
</dbReference>
<comment type="cofactor">
    <cofactor evidence="13">
        <name>pyridoxal 5'-phosphate</name>
        <dbReference type="ChEBI" id="CHEBI:597326"/>
    </cofactor>
    <text evidence="13">Binds 1 pyridoxal phosphate per subunit.</text>
</comment>
<feature type="binding site" evidence="13">
    <location>
        <begin position="259"/>
        <end position="260"/>
    </location>
    <ligand>
        <name>pyridoxal 5'-phosphate</name>
        <dbReference type="ChEBI" id="CHEBI:597326"/>
    </ligand>
</feature>
<dbReference type="RefSeq" id="WP_143920550.1">
    <property type="nucleotide sequence ID" value="NZ_VLTK01000001.1"/>
</dbReference>
<dbReference type="InterPro" id="IPR006272">
    <property type="entry name" value="Pser_aminoTfrase_mycobac"/>
</dbReference>
<dbReference type="InterPro" id="IPR015421">
    <property type="entry name" value="PyrdxlP-dep_Trfase_major"/>
</dbReference>
<comment type="catalytic activity">
    <reaction evidence="12 13">
        <text>O-phospho-L-serine + 2-oxoglutarate = 3-phosphooxypyruvate + L-glutamate</text>
        <dbReference type="Rhea" id="RHEA:14329"/>
        <dbReference type="ChEBI" id="CHEBI:16810"/>
        <dbReference type="ChEBI" id="CHEBI:18110"/>
        <dbReference type="ChEBI" id="CHEBI:29985"/>
        <dbReference type="ChEBI" id="CHEBI:57524"/>
        <dbReference type="EC" id="2.6.1.52"/>
    </reaction>
</comment>
<evidence type="ECO:0000313" key="16">
    <source>
        <dbReference type="Proteomes" id="UP000316406"/>
    </source>
</evidence>
<comment type="caution">
    <text evidence="15">The sequence shown here is derived from an EMBL/GenBank/DDBJ whole genome shotgun (WGS) entry which is preliminary data.</text>
</comment>
<evidence type="ECO:0000256" key="6">
    <source>
        <dbReference type="ARBA" id="ARBA00022605"/>
    </source>
</evidence>
<keyword evidence="4 13" id="KW-0963">Cytoplasm</keyword>
<feature type="binding site" evidence="13">
    <location>
        <position position="105"/>
    </location>
    <ligand>
        <name>pyridoxal 5'-phosphate</name>
        <dbReference type="ChEBI" id="CHEBI:597326"/>
    </ligand>
</feature>
<dbReference type="PANTHER" id="PTHR21152">
    <property type="entry name" value="AMINOTRANSFERASE CLASS V"/>
    <property type="match status" value="1"/>
</dbReference>
<evidence type="ECO:0000256" key="5">
    <source>
        <dbReference type="ARBA" id="ARBA00022576"/>
    </source>
</evidence>
<evidence type="ECO:0000256" key="4">
    <source>
        <dbReference type="ARBA" id="ARBA00022490"/>
    </source>
</evidence>
<comment type="similarity">
    <text evidence="3 13">Belongs to the class-V pyridoxal-phosphate-dependent aminotransferase family. SerC subfamily.</text>
</comment>
<comment type="function">
    <text evidence="1 13">Catalyzes the reversible conversion of 3-phosphohydroxypyruvate to phosphoserine and of 3-hydroxy-2-oxo-4-phosphonooxybutanoate to phosphohydroxythreonine.</text>
</comment>
<dbReference type="UniPathway" id="UPA00244">
    <property type="reaction ID" value="UER00311"/>
</dbReference>